<organism evidence="2">
    <name type="scientific">Rhipicephalus pulchellus</name>
    <name type="common">Yellow backed tick</name>
    <name type="synonym">Dermacentor pulchellus</name>
    <dbReference type="NCBI Taxonomy" id="72859"/>
    <lineage>
        <taxon>Eukaryota</taxon>
        <taxon>Metazoa</taxon>
        <taxon>Ecdysozoa</taxon>
        <taxon>Arthropoda</taxon>
        <taxon>Chelicerata</taxon>
        <taxon>Arachnida</taxon>
        <taxon>Acari</taxon>
        <taxon>Parasitiformes</taxon>
        <taxon>Ixodida</taxon>
        <taxon>Ixodoidea</taxon>
        <taxon>Ixodidae</taxon>
        <taxon>Rhipicephalinae</taxon>
        <taxon>Rhipicephalus</taxon>
        <taxon>Rhipicephalus</taxon>
    </lineage>
</organism>
<feature type="transmembrane region" description="Helical" evidence="1">
    <location>
        <begin position="20"/>
        <end position="41"/>
    </location>
</feature>
<protein>
    <submittedName>
        <fullName evidence="2">Uncharacterized protein</fullName>
    </submittedName>
</protein>
<evidence type="ECO:0000256" key="1">
    <source>
        <dbReference type="SAM" id="Phobius"/>
    </source>
</evidence>
<evidence type="ECO:0000313" key="2">
    <source>
        <dbReference type="EMBL" id="JAA56415.1"/>
    </source>
</evidence>
<feature type="transmembrane region" description="Helical" evidence="1">
    <location>
        <begin position="74"/>
        <end position="92"/>
    </location>
</feature>
<dbReference type="EMBL" id="GACK01008619">
    <property type="protein sequence ID" value="JAA56415.1"/>
    <property type="molecule type" value="mRNA"/>
</dbReference>
<reference evidence="2" key="2">
    <citation type="journal article" date="2015" name="J. Proteomics">
        <title>Sexual differences in the sialomes of the zebra tick, Rhipicephalus pulchellus.</title>
        <authorList>
            <person name="Tan A.W."/>
            <person name="Francischetti I.M."/>
            <person name="Slovak M."/>
            <person name="Kini R.M."/>
            <person name="Ribeiro J.M."/>
        </authorList>
    </citation>
    <scope>NUCLEOTIDE SEQUENCE</scope>
    <source>
        <tissue evidence="2">Salivary gland</tissue>
    </source>
</reference>
<keyword evidence="1" id="KW-0812">Transmembrane</keyword>
<sequence length="97" mass="11343">MVNCFLQCLYLFNLIMRGDAFSIFYSTVYVCVFSIAPRGFIYKSCFAKQFFFNLVIRSYTLSSSVVYAHSSVYFYVYSVYVYNSIVHCMFSIDFSTS</sequence>
<keyword evidence="1" id="KW-0472">Membrane</keyword>
<reference evidence="2" key="1">
    <citation type="submission" date="2012-11" db="EMBL/GenBank/DDBJ databases">
        <authorList>
            <person name="Lucero-Rivera Y.E."/>
            <person name="Tovar-Ramirez D."/>
        </authorList>
    </citation>
    <scope>NUCLEOTIDE SEQUENCE</scope>
    <source>
        <tissue evidence="2">Salivary gland</tissue>
    </source>
</reference>
<accession>L7LX81</accession>
<dbReference type="AlphaFoldDB" id="L7LX81"/>
<keyword evidence="1" id="KW-1133">Transmembrane helix</keyword>
<proteinExistence type="evidence at transcript level"/>
<name>L7LX81_RHIPC</name>